<name>A0A0M6Y0W3_9HYPH</name>
<evidence type="ECO:0000313" key="1">
    <source>
        <dbReference type="EMBL" id="CTQ43752.1"/>
    </source>
</evidence>
<proteinExistence type="predicted"/>
<evidence type="ECO:0000313" key="2">
    <source>
        <dbReference type="Proteomes" id="UP000048926"/>
    </source>
</evidence>
<accession>A0A0M6Y0W3</accession>
<organism evidence="1 2">
    <name type="scientific">Roseibium aggregatum</name>
    <dbReference type="NCBI Taxonomy" id="187304"/>
    <lineage>
        <taxon>Bacteria</taxon>
        <taxon>Pseudomonadati</taxon>
        <taxon>Pseudomonadota</taxon>
        <taxon>Alphaproteobacteria</taxon>
        <taxon>Hyphomicrobiales</taxon>
        <taxon>Stappiaceae</taxon>
        <taxon>Roseibium</taxon>
    </lineage>
</organism>
<protein>
    <submittedName>
        <fullName evidence="1">Uncharacterized protein</fullName>
    </submittedName>
</protein>
<dbReference type="EMBL" id="CXST01000001">
    <property type="protein sequence ID" value="CTQ43752.1"/>
    <property type="molecule type" value="Genomic_DNA"/>
</dbReference>
<gene>
    <name evidence="1" type="ORF">LAL4801_02194</name>
</gene>
<dbReference type="AlphaFoldDB" id="A0A0M6Y0W3"/>
<keyword evidence="2" id="KW-1185">Reference proteome</keyword>
<reference evidence="2" key="1">
    <citation type="submission" date="2015-07" db="EMBL/GenBank/DDBJ databases">
        <authorList>
            <person name="Rodrigo-Torres Lidia"/>
            <person name="Arahal R.David."/>
        </authorList>
    </citation>
    <scope>NUCLEOTIDE SEQUENCE [LARGE SCALE GENOMIC DNA]</scope>
    <source>
        <strain evidence="2">CECT 4801</strain>
    </source>
</reference>
<dbReference type="Proteomes" id="UP000048926">
    <property type="component" value="Unassembled WGS sequence"/>
</dbReference>
<dbReference type="STRING" id="187304.B0E33_18490"/>
<sequence length="96" mass="10745">MDQVEKYGNRQLNNIGNAPLSELTVADATNRVYESLQADNEDIDLHIAALKEALKREGQKEAVFDPAKLVQNNRSGRKLLQAYFRQRGVKVTFAAA</sequence>